<feature type="signal peptide" evidence="5">
    <location>
        <begin position="1"/>
        <end position="20"/>
    </location>
</feature>
<sequence>MIGPRAFLLAAALISASALAGDTPASEAGAVAVMGPVINVGSRDRSVAFYTKGLGMVVQMDMGSDKRHETMLGFAADRTRPGIILVSDLTAKATPTFTHGNAFERIVLRVSNIDGVVARLRSLGHKASDVRNVTMGYKMAMATDPDGYKLELVESPPRKEMK</sequence>
<reference evidence="7 8" key="1">
    <citation type="submission" date="2024-03" db="EMBL/GenBank/DDBJ databases">
        <authorList>
            <person name="Jo J.-H."/>
        </authorList>
    </citation>
    <scope>NUCLEOTIDE SEQUENCE [LARGE SCALE GENOMIC DNA]</scope>
    <source>
        <strain evidence="7 8">AS3R-12</strain>
    </source>
</reference>
<evidence type="ECO:0000256" key="4">
    <source>
        <dbReference type="ARBA" id="ARBA00033298"/>
    </source>
</evidence>
<dbReference type="CDD" id="cd06587">
    <property type="entry name" value="VOC"/>
    <property type="match status" value="1"/>
</dbReference>
<dbReference type="PANTHER" id="PTHR46036:SF5">
    <property type="entry name" value="LACTOYLGLUTATHIONE LYASE"/>
    <property type="match status" value="1"/>
</dbReference>
<evidence type="ECO:0000259" key="6">
    <source>
        <dbReference type="PROSITE" id="PS51819"/>
    </source>
</evidence>
<dbReference type="RefSeq" id="WP_339966345.1">
    <property type="nucleotide sequence ID" value="NZ_JBBHJY010000003.1"/>
</dbReference>
<name>A0ABU8S7Q5_9SPHN</name>
<dbReference type="Pfam" id="PF00903">
    <property type="entry name" value="Glyoxalase"/>
    <property type="match status" value="1"/>
</dbReference>
<dbReference type="InterPro" id="IPR004360">
    <property type="entry name" value="Glyas_Fos-R_dOase_dom"/>
</dbReference>
<evidence type="ECO:0000256" key="3">
    <source>
        <dbReference type="ARBA" id="ARBA00032460"/>
    </source>
</evidence>
<evidence type="ECO:0000313" key="7">
    <source>
        <dbReference type="EMBL" id="MEJ6009992.1"/>
    </source>
</evidence>
<dbReference type="PANTHER" id="PTHR46036">
    <property type="entry name" value="LACTOYLGLUTATHIONE LYASE"/>
    <property type="match status" value="1"/>
</dbReference>
<keyword evidence="8" id="KW-1185">Reference proteome</keyword>
<protein>
    <recommendedName>
        <fullName evidence="2">Aldoketomutase</fullName>
    </recommendedName>
    <alternativeName>
        <fullName evidence="1">Ketone-aldehyde mutase</fullName>
    </alternativeName>
    <alternativeName>
        <fullName evidence="3">Methylglyoxalase</fullName>
    </alternativeName>
    <alternativeName>
        <fullName evidence="4">S-D-lactoylglutathione methylglyoxal lyase</fullName>
    </alternativeName>
</protein>
<feature type="domain" description="VOC" evidence="6">
    <location>
        <begin position="29"/>
        <end position="155"/>
    </location>
</feature>
<dbReference type="InterPro" id="IPR037523">
    <property type="entry name" value="VOC_core"/>
</dbReference>
<dbReference type="SUPFAM" id="SSF54593">
    <property type="entry name" value="Glyoxalase/Bleomycin resistance protein/Dihydroxybiphenyl dioxygenase"/>
    <property type="match status" value="1"/>
</dbReference>
<gene>
    <name evidence="7" type="ORF">WG900_08665</name>
</gene>
<dbReference type="InterPro" id="IPR029068">
    <property type="entry name" value="Glyas_Bleomycin-R_OHBP_Dase"/>
</dbReference>
<dbReference type="Gene3D" id="3.10.180.10">
    <property type="entry name" value="2,3-Dihydroxybiphenyl 1,2-Dioxygenase, domain 1"/>
    <property type="match status" value="1"/>
</dbReference>
<proteinExistence type="predicted"/>
<dbReference type="PROSITE" id="PS51819">
    <property type="entry name" value="VOC"/>
    <property type="match status" value="1"/>
</dbReference>
<dbReference type="Proteomes" id="UP001379235">
    <property type="component" value="Unassembled WGS sequence"/>
</dbReference>
<evidence type="ECO:0000313" key="8">
    <source>
        <dbReference type="Proteomes" id="UP001379235"/>
    </source>
</evidence>
<evidence type="ECO:0000256" key="2">
    <source>
        <dbReference type="ARBA" id="ARBA00030892"/>
    </source>
</evidence>
<accession>A0ABU8S7Q5</accession>
<dbReference type="EMBL" id="JBBHJY010000003">
    <property type="protein sequence ID" value="MEJ6009992.1"/>
    <property type="molecule type" value="Genomic_DNA"/>
</dbReference>
<keyword evidence="5" id="KW-0732">Signal</keyword>
<evidence type="ECO:0000256" key="1">
    <source>
        <dbReference type="ARBA" id="ARBA00030291"/>
    </source>
</evidence>
<organism evidence="7 8">
    <name type="scientific">Novosphingobium aquae</name>
    <dbReference type="NCBI Taxonomy" id="3133435"/>
    <lineage>
        <taxon>Bacteria</taxon>
        <taxon>Pseudomonadati</taxon>
        <taxon>Pseudomonadota</taxon>
        <taxon>Alphaproteobacteria</taxon>
        <taxon>Sphingomonadales</taxon>
        <taxon>Sphingomonadaceae</taxon>
        <taxon>Novosphingobium</taxon>
    </lineage>
</organism>
<comment type="caution">
    <text evidence="7">The sequence shown here is derived from an EMBL/GenBank/DDBJ whole genome shotgun (WGS) entry which is preliminary data.</text>
</comment>
<feature type="chain" id="PRO_5046276684" description="Aldoketomutase" evidence="5">
    <location>
        <begin position="21"/>
        <end position="162"/>
    </location>
</feature>
<evidence type="ECO:0000256" key="5">
    <source>
        <dbReference type="SAM" id="SignalP"/>
    </source>
</evidence>